<dbReference type="PANTHER" id="PTHR32196:SF21">
    <property type="entry name" value="ABC TRANSPORTER PERMEASE PROTEIN YPHD-RELATED"/>
    <property type="match status" value="1"/>
</dbReference>
<keyword evidence="3" id="KW-1003">Cell membrane</keyword>
<feature type="transmembrane region" description="Helical" evidence="9">
    <location>
        <begin position="274"/>
        <end position="291"/>
    </location>
</feature>
<feature type="transmembrane region" description="Helical" evidence="9">
    <location>
        <begin position="242"/>
        <end position="262"/>
    </location>
</feature>
<evidence type="ECO:0000256" key="9">
    <source>
        <dbReference type="SAM" id="Phobius"/>
    </source>
</evidence>
<keyword evidence="4" id="KW-0997">Cell inner membrane</keyword>
<evidence type="ECO:0000256" key="2">
    <source>
        <dbReference type="ARBA" id="ARBA00022448"/>
    </source>
</evidence>
<dbReference type="CDD" id="cd06579">
    <property type="entry name" value="TM_PBP1_transp_AraH_like"/>
    <property type="match status" value="1"/>
</dbReference>
<feature type="region of interest" description="Disordered" evidence="8">
    <location>
        <begin position="1"/>
        <end position="28"/>
    </location>
</feature>
<evidence type="ECO:0000256" key="1">
    <source>
        <dbReference type="ARBA" id="ARBA00004651"/>
    </source>
</evidence>
<feature type="transmembrane region" description="Helical" evidence="9">
    <location>
        <begin position="70"/>
        <end position="91"/>
    </location>
</feature>
<evidence type="ECO:0000256" key="8">
    <source>
        <dbReference type="SAM" id="MobiDB-lite"/>
    </source>
</evidence>
<evidence type="ECO:0000313" key="11">
    <source>
        <dbReference type="Proteomes" id="UP000219482"/>
    </source>
</evidence>
<gene>
    <name evidence="10" type="ORF">SAMN06272739_1669</name>
</gene>
<dbReference type="PANTHER" id="PTHR32196">
    <property type="entry name" value="ABC TRANSPORTER PERMEASE PROTEIN YPHD-RELATED-RELATED"/>
    <property type="match status" value="1"/>
</dbReference>
<accession>A0A286GQY1</accession>
<feature type="transmembrane region" description="Helical" evidence="9">
    <location>
        <begin position="322"/>
        <end position="342"/>
    </location>
</feature>
<feature type="compositionally biased region" description="Polar residues" evidence="8">
    <location>
        <begin position="1"/>
        <end position="18"/>
    </location>
</feature>
<feature type="transmembrane region" description="Helical" evidence="9">
    <location>
        <begin position="298"/>
        <end position="316"/>
    </location>
</feature>
<evidence type="ECO:0000256" key="7">
    <source>
        <dbReference type="ARBA" id="ARBA00023136"/>
    </source>
</evidence>
<evidence type="ECO:0000313" key="10">
    <source>
        <dbReference type="EMBL" id="SOD97943.1"/>
    </source>
</evidence>
<proteinExistence type="predicted"/>
<keyword evidence="2" id="KW-0813">Transport</keyword>
<keyword evidence="6 9" id="KW-1133">Transmembrane helix</keyword>
<dbReference type="OrthoDB" id="3468954at2"/>
<feature type="transmembrane region" description="Helical" evidence="9">
    <location>
        <begin position="41"/>
        <end position="58"/>
    </location>
</feature>
<evidence type="ECO:0000256" key="5">
    <source>
        <dbReference type="ARBA" id="ARBA00022692"/>
    </source>
</evidence>
<evidence type="ECO:0000256" key="3">
    <source>
        <dbReference type="ARBA" id="ARBA00022475"/>
    </source>
</evidence>
<reference evidence="11" key="1">
    <citation type="submission" date="2017-09" db="EMBL/GenBank/DDBJ databases">
        <authorList>
            <person name="Varghese N."/>
            <person name="Submissions S."/>
        </authorList>
    </citation>
    <scope>NUCLEOTIDE SEQUENCE [LARGE SCALE GENOMIC DNA]</scope>
    <source>
        <strain evidence="11">DSM 44270</strain>
    </source>
</reference>
<dbReference type="Pfam" id="PF02653">
    <property type="entry name" value="BPD_transp_2"/>
    <property type="match status" value="1"/>
</dbReference>
<protein>
    <submittedName>
        <fullName evidence="10">Monosaccharide ABC transporter membrane protein, CUT2 family</fullName>
    </submittedName>
</protein>
<dbReference type="RefSeq" id="WP_097183439.1">
    <property type="nucleotide sequence ID" value="NZ_OCNK01000002.1"/>
</dbReference>
<keyword evidence="5 9" id="KW-0812">Transmembrane</keyword>
<evidence type="ECO:0000256" key="4">
    <source>
        <dbReference type="ARBA" id="ARBA00022519"/>
    </source>
</evidence>
<comment type="subcellular location">
    <subcellularLocation>
        <location evidence="1">Cell membrane</location>
        <topology evidence="1">Multi-pass membrane protein</topology>
    </subcellularLocation>
</comment>
<sequence length="351" mass="35661">MTLTNTEHLDTSDGNGSDASAPSPVAAPTPSSRLKGFAERNALLALLLAVITFFAVYPESSATFFTSQNASVLLGNQSVVALLALAVILPLVTGYFDFSLGAIAATSSVLTAGLMSFHDLPLGLAVAVGVGVGAVIGGINGLLVTRFGLNSFVTTLGMATLLGGLIQWYTGGQTILAGIDPALPRFGGSTWLGLPRVVFVVLITTVALWYLLAQTPFGRSLYAIGSNPRSARLVGIRVERSVWTTFVLAGALAGVTGVLQLARAGSATADNGTSLLFPALAAAFLGATAVVPGFFNAVGTIIGVLFVSVAVSGLTLSGASAWASPVFNGAALLVAVGLSHYLGRHRGVRTG</sequence>
<dbReference type="EMBL" id="OCNK01000002">
    <property type="protein sequence ID" value="SOD97943.1"/>
    <property type="molecule type" value="Genomic_DNA"/>
</dbReference>
<dbReference type="InterPro" id="IPR001851">
    <property type="entry name" value="ABC_transp_permease"/>
</dbReference>
<feature type="transmembrane region" description="Helical" evidence="9">
    <location>
        <begin position="151"/>
        <end position="170"/>
    </location>
</feature>
<dbReference type="GO" id="GO:0005886">
    <property type="term" value="C:plasma membrane"/>
    <property type="evidence" value="ECO:0007669"/>
    <property type="project" value="UniProtKB-SubCell"/>
</dbReference>
<dbReference type="AlphaFoldDB" id="A0A286GQY1"/>
<organism evidence="10 11">
    <name type="scientific">Blastococcus haudaquaticus</name>
    <dbReference type="NCBI Taxonomy" id="1938745"/>
    <lineage>
        <taxon>Bacteria</taxon>
        <taxon>Bacillati</taxon>
        <taxon>Actinomycetota</taxon>
        <taxon>Actinomycetes</taxon>
        <taxon>Geodermatophilales</taxon>
        <taxon>Geodermatophilaceae</taxon>
        <taxon>Blastococcus</taxon>
    </lineage>
</organism>
<name>A0A286GQY1_9ACTN</name>
<feature type="transmembrane region" description="Helical" evidence="9">
    <location>
        <begin position="123"/>
        <end position="144"/>
    </location>
</feature>
<keyword evidence="7 9" id="KW-0472">Membrane</keyword>
<dbReference type="GO" id="GO:0022857">
    <property type="term" value="F:transmembrane transporter activity"/>
    <property type="evidence" value="ECO:0007669"/>
    <property type="project" value="InterPro"/>
</dbReference>
<feature type="compositionally biased region" description="Low complexity" evidence="8">
    <location>
        <begin position="19"/>
        <end position="28"/>
    </location>
</feature>
<keyword evidence="11" id="KW-1185">Reference proteome</keyword>
<dbReference type="Proteomes" id="UP000219482">
    <property type="component" value="Unassembled WGS sequence"/>
</dbReference>
<feature type="transmembrane region" description="Helical" evidence="9">
    <location>
        <begin position="190"/>
        <end position="212"/>
    </location>
</feature>
<evidence type="ECO:0000256" key="6">
    <source>
        <dbReference type="ARBA" id="ARBA00022989"/>
    </source>
</evidence>